<dbReference type="AlphaFoldDB" id="A0A0R1TZ29"/>
<comment type="caution">
    <text evidence="1">The sequence shown here is derived from an EMBL/GenBank/DDBJ whole genome shotgun (WGS) entry which is preliminary data.</text>
</comment>
<evidence type="ECO:0000313" key="1">
    <source>
        <dbReference type="EMBL" id="KRL84362.1"/>
    </source>
</evidence>
<reference evidence="1 2" key="1">
    <citation type="journal article" date="2015" name="Genome Announc.">
        <title>Expanding the biotechnology potential of lactobacilli through comparative genomics of 213 strains and associated genera.</title>
        <authorList>
            <person name="Sun Z."/>
            <person name="Harris H.M."/>
            <person name="McCann A."/>
            <person name="Guo C."/>
            <person name="Argimon S."/>
            <person name="Zhang W."/>
            <person name="Yang X."/>
            <person name="Jeffery I.B."/>
            <person name="Cooney J.C."/>
            <person name="Kagawa T.F."/>
            <person name="Liu W."/>
            <person name="Song Y."/>
            <person name="Salvetti E."/>
            <person name="Wrobel A."/>
            <person name="Rasinkangas P."/>
            <person name="Parkhill J."/>
            <person name="Rea M.C."/>
            <person name="O'Sullivan O."/>
            <person name="Ritari J."/>
            <person name="Douillard F.P."/>
            <person name="Paul Ross R."/>
            <person name="Yang R."/>
            <person name="Briner A.E."/>
            <person name="Felis G.E."/>
            <person name="de Vos W.M."/>
            <person name="Barrangou R."/>
            <person name="Klaenhammer T.R."/>
            <person name="Caufield P.W."/>
            <person name="Cui Y."/>
            <person name="Zhang H."/>
            <person name="O'Toole P.W."/>
        </authorList>
    </citation>
    <scope>NUCLEOTIDE SEQUENCE [LARGE SCALE GENOMIC DNA]</scope>
    <source>
        <strain evidence="1 2">DSM 15833</strain>
    </source>
</reference>
<proteinExistence type="predicted"/>
<gene>
    <name evidence="1" type="ORF">FC36_GL000285</name>
</gene>
<dbReference type="Proteomes" id="UP000051048">
    <property type="component" value="Unassembled WGS sequence"/>
</dbReference>
<dbReference type="STRING" id="1423740.FC36_GL000285"/>
<dbReference type="RefSeq" id="WP_025020331.1">
    <property type="nucleotide sequence ID" value="NZ_AZFH01000010.1"/>
</dbReference>
<dbReference type="PATRIC" id="fig|1423740.3.peg.308"/>
<accession>A0A0R1TZ29</accession>
<dbReference type="EMBL" id="AZFH01000010">
    <property type="protein sequence ID" value="KRL84362.1"/>
    <property type="molecule type" value="Genomic_DNA"/>
</dbReference>
<sequence>MGTNTKEKNKSPQSKNKIRKAIGIVETDIGYIMLDSDNNFFNITIQNIKNGYKRDLLRKIWKTIPKDKILDNTEIGVIQEQDGNVDYLIHVYKIRVDKSLKQDEIPNQKWLHLAQVNELVSSGTIKNIGMLAAYLFYLGS</sequence>
<name>A0A0R1TZ29_9LACO</name>
<protein>
    <recommendedName>
        <fullName evidence="3">Nudix hydrolase domain-containing protein</fullName>
    </recommendedName>
</protein>
<organism evidence="1 2">
    <name type="scientific">Ligilactobacillus equi DSM 15833 = JCM 10991</name>
    <dbReference type="NCBI Taxonomy" id="1423740"/>
    <lineage>
        <taxon>Bacteria</taxon>
        <taxon>Bacillati</taxon>
        <taxon>Bacillota</taxon>
        <taxon>Bacilli</taxon>
        <taxon>Lactobacillales</taxon>
        <taxon>Lactobacillaceae</taxon>
        <taxon>Ligilactobacillus</taxon>
    </lineage>
</organism>
<evidence type="ECO:0008006" key="3">
    <source>
        <dbReference type="Google" id="ProtNLM"/>
    </source>
</evidence>
<evidence type="ECO:0000313" key="2">
    <source>
        <dbReference type="Proteomes" id="UP000051048"/>
    </source>
</evidence>